<evidence type="ECO:0000313" key="7">
    <source>
        <dbReference type="WBParaSite" id="Pan_g1969.t1"/>
    </source>
</evidence>
<dbReference type="Gene3D" id="3.30.40.10">
    <property type="entry name" value="Zinc/RING finger domain, C3HC4 (zinc finger)"/>
    <property type="match status" value="1"/>
</dbReference>
<evidence type="ECO:0000256" key="4">
    <source>
        <dbReference type="PROSITE-ProRule" id="PRU00175"/>
    </source>
</evidence>
<evidence type="ECO:0000256" key="3">
    <source>
        <dbReference type="ARBA" id="ARBA00022833"/>
    </source>
</evidence>
<sequence length="312" mass="34328">MFSCGVYRAISPVGWTGTKKNILLIQMSTPTANPLSAEMASDIEMSRCSVCYCTYNRTNRAPISMTCGHTFCHGCIRHMTTETLFSCAVCRAISPVGWTATKKNILLIKALEKLNLLASDDTNEVLDSSPLGTNKFIKNELQNVDSKDMLHYGKHTLDFLAGYLKLRYGFNAAVKDMQTAILIWECLHNVFTADVNDYIDDPNAELIAALTLSAVGADLLHKITLISKTLDFLNARIDGLFGYSSIDAVAAPIDRIENAPERKEINEDSDTASDVNGKHISDYSSGGLQRKITSINECLVSMEALLDHKFAV</sequence>
<feature type="domain" description="RING-type" evidence="5">
    <location>
        <begin position="48"/>
        <end position="91"/>
    </location>
</feature>
<name>A0A7E4VDR5_PANRE</name>
<dbReference type="InterPro" id="IPR027370">
    <property type="entry name" value="Znf-RING_euk"/>
</dbReference>
<evidence type="ECO:0000256" key="1">
    <source>
        <dbReference type="ARBA" id="ARBA00022723"/>
    </source>
</evidence>
<dbReference type="PROSITE" id="PS00518">
    <property type="entry name" value="ZF_RING_1"/>
    <property type="match status" value="1"/>
</dbReference>
<dbReference type="SUPFAM" id="SSF57850">
    <property type="entry name" value="RING/U-box"/>
    <property type="match status" value="1"/>
</dbReference>
<keyword evidence="6" id="KW-1185">Reference proteome</keyword>
<dbReference type="WBParaSite" id="Pan_g1969.t1">
    <property type="protein sequence ID" value="Pan_g1969.t1"/>
    <property type="gene ID" value="Pan_g1969"/>
</dbReference>
<dbReference type="Proteomes" id="UP000492821">
    <property type="component" value="Unassembled WGS sequence"/>
</dbReference>
<dbReference type="InterPro" id="IPR017907">
    <property type="entry name" value="Znf_RING_CS"/>
</dbReference>
<dbReference type="AlphaFoldDB" id="A0A7E4VDR5"/>
<dbReference type="SMART" id="SM00184">
    <property type="entry name" value="RING"/>
    <property type="match status" value="1"/>
</dbReference>
<dbReference type="Pfam" id="PF13445">
    <property type="entry name" value="zf-RING_UBOX"/>
    <property type="match status" value="1"/>
</dbReference>
<protein>
    <submittedName>
        <fullName evidence="7">RING-type domain-containing protein</fullName>
    </submittedName>
</protein>
<evidence type="ECO:0000313" key="6">
    <source>
        <dbReference type="Proteomes" id="UP000492821"/>
    </source>
</evidence>
<accession>A0A7E4VDR5</accession>
<organism evidence="6 7">
    <name type="scientific">Panagrellus redivivus</name>
    <name type="common">Microworm</name>
    <dbReference type="NCBI Taxonomy" id="6233"/>
    <lineage>
        <taxon>Eukaryota</taxon>
        <taxon>Metazoa</taxon>
        <taxon>Ecdysozoa</taxon>
        <taxon>Nematoda</taxon>
        <taxon>Chromadorea</taxon>
        <taxon>Rhabditida</taxon>
        <taxon>Tylenchina</taxon>
        <taxon>Panagrolaimomorpha</taxon>
        <taxon>Panagrolaimoidea</taxon>
        <taxon>Panagrolaimidae</taxon>
        <taxon>Panagrellus</taxon>
    </lineage>
</organism>
<dbReference type="PANTHER" id="PTHR47156">
    <property type="entry name" value="PROTEIN CBG20824"/>
    <property type="match status" value="1"/>
</dbReference>
<keyword evidence="3" id="KW-0862">Zinc</keyword>
<dbReference type="InterPro" id="IPR052667">
    <property type="entry name" value="E3_ubiquitin-ligase_RING"/>
</dbReference>
<evidence type="ECO:0000259" key="5">
    <source>
        <dbReference type="PROSITE" id="PS50089"/>
    </source>
</evidence>
<reference evidence="6" key="1">
    <citation type="journal article" date="2013" name="Genetics">
        <title>The draft genome and transcriptome of Panagrellus redivivus are shaped by the harsh demands of a free-living lifestyle.</title>
        <authorList>
            <person name="Srinivasan J."/>
            <person name="Dillman A.R."/>
            <person name="Macchietto M.G."/>
            <person name="Heikkinen L."/>
            <person name="Lakso M."/>
            <person name="Fracchia K.M."/>
            <person name="Antoshechkin I."/>
            <person name="Mortazavi A."/>
            <person name="Wong G."/>
            <person name="Sternberg P.W."/>
        </authorList>
    </citation>
    <scope>NUCLEOTIDE SEQUENCE [LARGE SCALE GENOMIC DNA]</scope>
    <source>
        <strain evidence="6">MT8872</strain>
    </source>
</reference>
<dbReference type="GO" id="GO:0008270">
    <property type="term" value="F:zinc ion binding"/>
    <property type="evidence" value="ECO:0007669"/>
    <property type="project" value="UniProtKB-KW"/>
</dbReference>
<dbReference type="InterPro" id="IPR001841">
    <property type="entry name" value="Znf_RING"/>
</dbReference>
<dbReference type="InterPro" id="IPR013083">
    <property type="entry name" value="Znf_RING/FYVE/PHD"/>
</dbReference>
<dbReference type="PROSITE" id="PS50089">
    <property type="entry name" value="ZF_RING_2"/>
    <property type="match status" value="1"/>
</dbReference>
<reference evidence="7" key="2">
    <citation type="submission" date="2020-10" db="UniProtKB">
        <authorList>
            <consortium name="WormBaseParasite"/>
        </authorList>
    </citation>
    <scope>IDENTIFICATION</scope>
</reference>
<dbReference type="PANTHER" id="PTHR47156:SF10">
    <property type="entry name" value="E3 UBIQUITIN-PROTEIN LIGASE TRIM-21-RELATED"/>
    <property type="match status" value="1"/>
</dbReference>
<keyword evidence="1" id="KW-0479">Metal-binding</keyword>
<proteinExistence type="predicted"/>
<keyword evidence="2 4" id="KW-0863">Zinc-finger</keyword>
<evidence type="ECO:0000256" key="2">
    <source>
        <dbReference type="ARBA" id="ARBA00022771"/>
    </source>
</evidence>